<dbReference type="STRING" id="8022.A0A060XH93"/>
<gene>
    <name evidence="2" type="ORF">GSONMT00022056001</name>
</gene>
<organism evidence="2 3">
    <name type="scientific">Oncorhynchus mykiss</name>
    <name type="common">Rainbow trout</name>
    <name type="synonym">Salmo gairdneri</name>
    <dbReference type="NCBI Taxonomy" id="8022"/>
    <lineage>
        <taxon>Eukaryota</taxon>
        <taxon>Metazoa</taxon>
        <taxon>Chordata</taxon>
        <taxon>Craniata</taxon>
        <taxon>Vertebrata</taxon>
        <taxon>Euteleostomi</taxon>
        <taxon>Actinopterygii</taxon>
        <taxon>Neopterygii</taxon>
        <taxon>Teleostei</taxon>
        <taxon>Protacanthopterygii</taxon>
        <taxon>Salmoniformes</taxon>
        <taxon>Salmonidae</taxon>
        <taxon>Salmoninae</taxon>
        <taxon>Oncorhynchus</taxon>
    </lineage>
</organism>
<accession>A0A060XH93</accession>
<reference evidence="2" key="2">
    <citation type="submission" date="2014-03" db="EMBL/GenBank/DDBJ databases">
        <authorList>
            <person name="Genoscope - CEA"/>
        </authorList>
    </citation>
    <scope>NUCLEOTIDE SEQUENCE</scope>
</reference>
<evidence type="ECO:0000256" key="1">
    <source>
        <dbReference type="SAM" id="MobiDB-lite"/>
    </source>
</evidence>
<dbReference type="EMBL" id="FR905348">
    <property type="protein sequence ID" value="CDQ78602.1"/>
    <property type="molecule type" value="Genomic_DNA"/>
</dbReference>
<dbReference type="Proteomes" id="UP000193380">
    <property type="component" value="Unassembled WGS sequence"/>
</dbReference>
<proteinExistence type="predicted"/>
<reference evidence="2" key="1">
    <citation type="journal article" date="2014" name="Nat. Commun.">
        <title>The rainbow trout genome provides novel insights into evolution after whole-genome duplication in vertebrates.</title>
        <authorList>
            <person name="Berthelot C."/>
            <person name="Brunet F."/>
            <person name="Chalopin D."/>
            <person name="Juanchich A."/>
            <person name="Bernard M."/>
            <person name="Noel B."/>
            <person name="Bento P."/>
            <person name="Da Silva C."/>
            <person name="Labadie K."/>
            <person name="Alberti A."/>
            <person name="Aury J.M."/>
            <person name="Louis A."/>
            <person name="Dehais P."/>
            <person name="Bardou P."/>
            <person name="Montfort J."/>
            <person name="Klopp C."/>
            <person name="Cabau C."/>
            <person name="Gaspin C."/>
            <person name="Thorgaard G.H."/>
            <person name="Boussaha M."/>
            <person name="Quillet E."/>
            <person name="Guyomard R."/>
            <person name="Galiana D."/>
            <person name="Bobe J."/>
            <person name="Volff J.N."/>
            <person name="Genet C."/>
            <person name="Wincker P."/>
            <person name="Jaillon O."/>
            <person name="Roest Crollius H."/>
            <person name="Guiguen Y."/>
        </authorList>
    </citation>
    <scope>NUCLEOTIDE SEQUENCE [LARGE SCALE GENOMIC DNA]</scope>
</reference>
<dbReference type="PaxDb" id="8022-A0A060XH93"/>
<sequence>MMPCAKTRLEANSIAAKMNRFGFMCAVVIWYDTLFKVKITRKSLQVVSLNLSQTVAQLNSTRVFLQDYHSDAAFAGALANANELAEEICIVPCFRVQPIVRPRKKRSLFGYEGEDEPVTDPQQKSKVHFFNQFLDSAIQSVNEGPTELEEQSSVFSFKYNTPPSRTWTLSCLPETAQHSRGPLRTGIPGTSTQKSCVMSSKS</sequence>
<feature type="compositionally biased region" description="Polar residues" evidence="1">
    <location>
        <begin position="188"/>
        <end position="202"/>
    </location>
</feature>
<name>A0A060XH93_ONCMY</name>
<dbReference type="AlphaFoldDB" id="A0A060XH93"/>
<evidence type="ECO:0000313" key="3">
    <source>
        <dbReference type="Proteomes" id="UP000193380"/>
    </source>
</evidence>
<protein>
    <submittedName>
        <fullName evidence="2">Uncharacterized protein</fullName>
    </submittedName>
</protein>
<feature type="region of interest" description="Disordered" evidence="1">
    <location>
        <begin position="178"/>
        <end position="202"/>
    </location>
</feature>
<evidence type="ECO:0000313" key="2">
    <source>
        <dbReference type="EMBL" id="CDQ78602.1"/>
    </source>
</evidence>